<name>A0A9W8BJL3_9FUNG</name>
<comment type="caution">
    <text evidence="4">The sequence shown here is derived from an EMBL/GenBank/DDBJ whole genome shotgun (WGS) entry which is preliminary data.</text>
</comment>
<evidence type="ECO:0000256" key="1">
    <source>
        <dbReference type="ARBA" id="ARBA00005965"/>
    </source>
</evidence>
<dbReference type="InterPro" id="IPR040455">
    <property type="entry name" value="Atg6_BARA"/>
</dbReference>
<feature type="region of interest" description="Disordered" evidence="2">
    <location>
        <begin position="104"/>
        <end position="159"/>
    </location>
</feature>
<dbReference type="GO" id="GO:0045324">
    <property type="term" value="P:late endosome to vacuole transport"/>
    <property type="evidence" value="ECO:0007669"/>
    <property type="project" value="TreeGrafter"/>
</dbReference>
<dbReference type="GO" id="GO:0034272">
    <property type="term" value="C:phosphatidylinositol 3-kinase complex, class III, type II"/>
    <property type="evidence" value="ECO:0007669"/>
    <property type="project" value="TreeGrafter"/>
</dbReference>
<dbReference type="GO" id="GO:0006995">
    <property type="term" value="P:cellular response to nitrogen starvation"/>
    <property type="evidence" value="ECO:0007669"/>
    <property type="project" value="TreeGrafter"/>
</dbReference>
<dbReference type="InterPro" id="IPR007243">
    <property type="entry name" value="Atg6/Beclin"/>
</dbReference>
<dbReference type="OrthoDB" id="20368at2759"/>
<dbReference type="EMBL" id="JANBQF010000217">
    <property type="protein sequence ID" value="KAJ2003486.1"/>
    <property type="molecule type" value="Genomic_DNA"/>
</dbReference>
<comment type="similarity">
    <text evidence="1">Belongs to the beclin family.</text>
</comment>
<evidence type="ECO:0000259" key="3">
    <source>
        <dbReference type="Pfam" id="PF04111"/>
    </source>
</evidence>
<feature type="region of interest" description="Disordered" evidence="2">
    <location>
        <begin position="202"/>
        <end position="242"/>
    </location>
</feature>
<dbReference type="GO" id="GO:0034271">
    <property type="term" value="C:phosphatidylinositol 3-kinase complex, class III, type I"/>
    <property type="evidence" value="ECO:0007669"/>
    <property type="project" value="TreeGrafter"/>
</dbReference>
<dbReference type="GO" id="GO:0043548">
    <property type="term" value="F:phosphatidylinositol 3-kinase binding"/>
    <property type="evidence" value="ECO:0007669"/>
    <property type="project" value="TreeGrafter"/>
</dbReference>
<sequence length="610" mass="66288">MPQSAYQCKRCSRQLEFADSAWETTFAKGVGALIETLPPERSNEISALIYAHTTPKEPAEVSRLLSQSFRTDQLVRLPQGAGFGSQSATRSMGGSLALVIGSGTRPLTNVDPRRSGADNLHSPPPLDSAAKHQSIDDPIKSPTPVQPEGMHSAGAAAGNASSQSDSFILLSTPQLHPFGQGANDELFSTIDDGYKRPALAAATRSERASAPEVTVVGSGGVADRNADREGGNQSMTSSGRIAPERILPADASGQHDGVSETFAIIGRVMDRLEERSALAHPMCEDCAETMQRLLDWEVADCAHEREIAAGIGRTAELVARLAEKQSTHSKEAAQNVAADVLELEQSLRQQSELERTLEETLATLDSQLEGLCTQIAAFDHEAKQLDDLESQYHQELNDHLHVLERCESEQWALDDKYARLAAQLTQLQKTNVYNDVFNISVADGIASINGFRLGGRSSPYNVEWAEINAAWGQALLLLQTVARRLSYDFLDYKLIPMGSFSRVERVSDSTASYELFGSGDMYLGRLFQNRRFDAAMVAYLACLDQIAQVIMSLNPQLRLPYRIEQDKVGGVSIKPQIGGDEAWTNACKNALLDARWALAFASSYAGSAAD</sequence>
<proteinExistence type="inferred from homology"/>
<feature type="domain" description="Atg6 BARA" evidence="3">
    <location>
        <begin position="427"/>
        <end position="603"/>
    </location>
</feature>
<protein>
    <submittedName>
        <fullName evidence="4">Autophagy protein</fullName>
    </submittedName>
</protein>
<dbReference type="GO" id="GO:0000423">
    <property type="term" value="P:mitophagy"/>
    <property type="evidence" value="ECO:0007669"/>
    <property type="project" value="TreeGrafter"/>
</dbReference>
<dbReference type="GO" id="GO:0030674">
    <property type="term" value="F:protein-macromolecule adaptor activity"/>
    <property type="evidence" value="ECO:0007669"/>
    <property type="project" value="TreeGrafter"/>
</dbReference>
<feature type="compositionally biased region" description="Basic and acidic residues" evidence="2">
    <location>
        <begin position="129"/>
        <end position="139"/>
    </location>
</feature>
<dbReference type="PANTHER" id="PTHR12768:SF4">
    <property type="entry name" value="BECLIN-1"/>
    <property type="match status" value="1"/>
</dbReference>
<dbReference type="InterPro" id="IPR038274">
    <property type="entry name" value="Atg6/Beclin_C_sf"/>
</dbReference>
<organism evidence="4 5">
    <name type="scientific">Coemansia thaxteri</name>
    <dbReference type="NCBI Taxonomy" id="2663907"/>
    <lineage>
        <taxon>Eukaryota</taxon>
        <taxon>Fungi</taxon>
        <taxon>Fungi incertae sedis</taxon>
        <taxon>Zoopagomycota</taxon>
        <taxon>Kickxellomycotina</taxon>
        <taxon>Kickxellomycetes</taxon>
        <taxon>Kickxellales</taxon>
        <taxon>Kickxellaceae</taxon>
        <taxon>Coemansia</taxon>
    </lineage>
</organism>
<evidence type="ECO:0000313" key="4">
    <source>
        <dbReference type="EMBL" id="KAJ2003486.1"/>
    </source>
</evidence>
<evidence type="ECO:0000256" key="2">
    <source>
        <dbReference type="SAM" id="MobiDB-lite"/>
    </source>
</evidence>
<dbReference type="Gene3D" id="1.10.418.40">
    <property type="entry name" value="Autophagy protein 6/Beclin 1"/>
    <property type="match status" value="1"/>
</dbReference>
<dbReference type="GO" id="GO:0000045">
    <property type="term" value="P:autophagosome assembly"/>
    <property type="evidence" value="ECO:0007669"/>
    <property type="project" value="TreeGrafter"/>
</dbReference>
<evidence type="ECO:0000313" key="5">
    <source>
        <dbReference type="Proteomes" id="UP001150907"/>
    </source>
</evidence>
<accession>A0A9W8BJL3</accession>
<dbReference type="Pfam" id="PF04111">
    <property type="entry name" value="APG6"/>
    <property type="match status" value="1"/>
</dbReference>
<dbReference type="GO" id="GO:0000407">
    <property type="term" value="C:phagophore assembly site"/>
    <property type="evidence" value="ECO:0007669"/>
    <property type="project" value="TreeGrafter"/>
</dbReference>
<keyword evidence="5" id="KW-1185">Reference proteome</keyword>
<dbReference type="PANTHER" id="PTHR12768">
    <property type="entry name" value="BECLIN 1"/>
    <property type="match status" value="1"/>
</dbReference>
<dbReference type="AlphaFoldDB" id="A0A9W8BJL3"/>
<dbReference type="Proteomes" id="UP001150907">
    <property type="component" value="Unassembled WGS sequence"/>
</dbReference>
<reference evidence="4" key="1">
    <citation type="submission" date="2022-07" db="EMBL/GenBank/DDBJ databases">
        <title>Phylogenomic reconstructions and comparative analyses of Kickxellomycotina fungi.</title>
        <authorList>
            <person name="Reynolds N.K."/>
            <person name="Stajich J.E."/>
            <person name="Barry K."/>
            <person name="Grigoriev I.V."/>
            <person name="Crous P."/>
            <person name="Smith M.E."/>
        </authorList>
    </citation>
    <scope>NUCLEOTIDE SEQUENCE</scope>
    <source>
        <strain evidence="4">IMI 214461</strain>
    </source>
</reference>
<gene>
    <name evidence="4" type="primary">atg6</name>
    <name evidence="4" type="ORF">H4R26_003045</name>
</gene>